<name>A0A1I2MCX4_9BACT</name>
<sequence>MPTKIPENRLAIYQTSNSLKEAGSVKWLDMLFCRENVKANFEIDDKKPDIDGNFEILNNSRFDGRLEAQIKTYNSKSSRNKPTYLCDIKLINYARKNRLACVILFVVDSINEKSYWKYLSSSFIRSLILKPNQKKITIKFDEDEYVNAKNFNSCLKKWHSFYTVKNNGIFFENCSIEESIKNKKRISKFFRNISFSNIDKTEVIQIQKFIDRFNHQLDNDYNFIKRFYYQEMWKMGIAIGNYSKTSLSYVLYPIFYGTNDFIIKKVKLRTFADIDYLNEDPFIIASINNNQNSIIDGSSDIVMNHINEKIKDLIEHKKFLFLTPEICTEYIFDALKEKYRSWRINYQGSINLLKLRDYIESNYSSRIENRTLQTYSENKSNLSTLFQCIKYLLNNDIKEITNFYPLKTKDNENYIDSVYSKVKIIYKLLPSLFNSYLYYTFPSLASKINFWKGYDLISVNLRTNKNDIFLHIHYFTRTDEAAVAPKMIFTKNFEHELYDSFFTEPDCKLP</sequence>
<organism evidence="2 3">
    <name type="scientific">Sunxiuqinia elliptica</name>
    <dbReference type="NCBI Taxonomy" id="655355"/>
    <lineage>
        <taxon>Bacteria</taxon>
        <taxon>Pseudomonadati</taxon>
        <taxon>Bacteroidota</taxon>
        <taxon>Bacteroidia</taxon>
        <taxon>Marinilabiliales</taxon>
        <taxon>Prolixibacteraceae</taxon>
        <taxon>Sunxiuqinia</taxon>
    </lineage>
</organism>
<protein>
    <recommendedName>
        <fullName evidence="1">DUF4365 domain-containing protein</fullName>
    </recommendedName>
</protein>
<reference evidence="2 3" key="1">
    <citation type="submission" date="2016-10" db="EMBL/GenBank/DDBJ databases">
        <authorList>
            <person name="de Groot N.N."/>
        </authorList>
    </citation>
    <scope>NUCLEOTIDE SEQUENCE [LARGE SCALE GENOMIC DNA]</scope>
    <source>
        <strain evidence="2 3">CGMCC 1.9156</strain>
    </source>
</reference>
<evidence type="ECO:0000259" key="1">
    <source>
        <dbReference type="Pfam" id="PF14280"/>
    </source>
</evidence>
<gene>
    <name evidence="2" type="ORF">SAMN05216283_11948</name>
</gene>
<proteinExistence type="predicted"/>
<dbReference type="Pfam" id="PF14280">
    <property type="entry name" value="DUF4365"/>
    <property type="match status" value="1"/>
</dbReference>
<feature type="domain" description="DUF4365" evidence="1">
    <location>
        <begin position="49"/>
        <end position="149"/>
    </location>
</feature>
<dbReference type="EMBL" id="FONW01000019">
    <property type="protein sequence ID" value="SFF88768.1"/>
    <property type="molecule type" value="Genomic_DNA"/>
</dbReference>
<accession>A0A1I2MCX4</accession>
<keyword evidence="3" id="KW-1185">Reference proteome</keyword>
<dbReference type="Proteomes" id="UP000198964">
    <property type="component" value="Unassembled WGS sequence"/>
</dbReference>
<evidence type="ECO:0000313" key="2">
    <source>
        <dbReference type="EMBL" id="SFF88768.1"/>
    </source>
</evidence>
<dbReference type="RefSeq" id="WP_093921740.1">
    <property type="nucleotide sequence ID" value="NZ_FONW01000019.1"/>
</dbReference>
<dbReference type="AlphaFoldDB" id="A0A1I2MCX4"/>
<dbReference type="InterPro" id="IPR025375">
    <property type="entry name" value="DUF4365"/>
</dbReference>
<evidence type="ECO:0000313" key="3">
    <source>
        <dbReference type="Proteomes" id="UP000198964"/>
    </source>
</evidence>